<dbReference type="KEGG" id="spar:SPRG_10950"/>
<feature type="signal peptide" evidence="1">
    <location>
        <begin position="1"/>
        <end position="20"/>
    </location>
</feature>
<proteinExistence type="predicted"/>
<keyword evidence="3" id="KW-1185">Reference proteome</keyword>
<gene>
    <name evidence="2" type="ORF">SPRG_10950</name>
</gene>
<dbReference type="Proteomes" id="UP000030745">
    <property type="component" value="Unassembled WGS sequence"/>
</dbReference>
<dbReference type="RefSeq" id="XP_012207170.1">
    <property type="nucleotide sequence ID" value="XM_012351780.1"/>
</dbReference>
<dbReference type="OMA" id="WCAGFDE"/>
<keyword evidence="1" id="KW-0732">Signal</keyword>
<feature type="chain" id="PRO_5001638212" evidence="1">
    <location>
        <begin position="21"/>
        <end position="195"/>
    </location>
</feature>
<evidence type="ECO:0000313" key="2">
    <source>
        <dbReference type="EMBL" id="KDO22132.1"/>
    </source>
</evidence>
<evidence type="ECO:0000313" key="3">
    <source>
        <dbReference type="Proteomes" id="UP000030745"/>
    </source>
</evidence>
<reference evidence="2 3" key="1">
    <citation type="journal article" date="2013" name="PLoS Genet.">
        <title>Distinctive expansion of potential virulence genes in the genome of the oomycete fish pathogen Saprolegnia parasitica.</title>
        <authorList>
            <person name="Jiang R.H."/>
            <person name="de Bruijn I."/>
            <person name="Haas B.J."/>
            <person name="Belmonte R."/>
            <person name="Lobach L."/>
            <person name="Christie J."/>
            <person name="van den Ackerveken G."/>
            <person name="Bottin A."/>
            <person name="Bulone V."/>
            <person name="Diaz-Moreno S.M."/>
            <person name="Dumas B."/>
            <person name="Fan L."/>
            <person name="Gaulin E."/>
            <person name="Govers F."/>
            <person name="Grenville-Briggs L.J."/>
            <person name="Horner N.R."/>
            <person name="Levin J.Z."/>
            <person name="Mammella M."/>
            <person name="Meijer H.J."/>
            <person name="Morris P."/>
            <person name="Nusbaum C."/>
            <person name="Oome S."/>
            <person name="Phillips A.J."/>
            <person name="van Rooyen D."/>
            <person name="Rzeszutek E."/>
            <person name="Saraiva M."/>
            <person name="Secombes C.J."/>
            <person name="Seidl M.F."/>
            <person name="Snel B."/>
            <person name="Stassen J.H."/>
            <person name="Sykes S."/>
            <person name="Tripathy S."/>
            <person name="van den Berg H."/>
            <person name="Vega-Arreguin J.C."/>
            <person name="Wawra S."/>
            <person name="Young S.K."/>
            <person name="Zeng Q."/>
            <person name="Dieguez-Uribeondo J."/>
            <person name="Russ C."/>
            <person name="Tyler B.M."/>
            <person name="van West P."/>
        </authorList>
    </citation>
    <scope>NUCLEOTIDE SEQUENCE [LARGE SCALE GENOMIC DNA]</scope>
    <source>
        <strain evidence="2 3">CBS 223.65</strain>
    </source>
</reference>
<dbReference type="AlphaFoldDB" id="A0A067C5R5"/>
<dbReference type="VEuPathDB" id="FungiDB:SPRG_10950"/>
<dbReference type="OrthoDB" id="60189at2759"/>
<dbReference type="EMBL" id="KK583274">
    <property type="protein sequence ID" value="KDO22132.1"/>
    <property type="molecule type" value="Genomic_DNA"/>
</dbReference>
<dbReference type="GeneID" id="24133033"/>
<organism evidence="2 3">
    <name type="scientific">Saprolegnia parasitica (strain CBS 223.65)</name>
    <dbReference type="NCBI Taxonomy" id="695850"/>
    <lineage>
        <taxon>Eukaryota</taxon>
        <taxon>Sar</taxon>
        <taxon>Stramenopiles</taxon>
        <taxon>Oomycota</taxon>
        <taxon>Saprolegniomycetes</taxon>
        <taxon>Saprolegniales</taxon>
        <taxon>Saprolegniaceae</taxon>
        <taxon>Saprolegnia</taxon>
    </lineage>
</organism>
<sequence length="195" mass="21489">MRALRPTCLALLAALHSLLADDQANWCAGFDEVVLTIDGPSPASRVGGSRLSPNMTFNSSVLEDAYAFYQVCVARHTHEHAIEVDVVAVTGDTTLFLSAENPLPQRGHSSWIAQQRGNDHVSLPTYLPEFARDGPRMALYIGVLGVAPGASNFTLTVAIKDLPENSDIRLRQEYYDKSRRSLLETRRLRRAPSMP</sequence>
<evidence type="ECO:0000256" key="1">
    <source>
        <dbReference type="SAM" id="SignalP"/>
    </source>
</evidence>
<protein>
    <submittedName>
        <fullName evidence="2">Uncharacterized protein</fullName>
    </submittedName>
</protein>
<name>A0A067C5R5_SAPPC</name>
<accession>A0A067C5R5</accession>